<evidence type="ECO:0000313" key="2">
    <source>
        <dbReference type="EMBL" id="ALL13044.1"/>
    </source>
</evidence>
<feature type="transmembrane region" description="Helical" evidence="1">
    <location>
        <begin position="20"/>
        <end position="39"/>
    </location>
</feature>
<keyword evidence="3" id="KW-1185">Reference proteome</keyword>
<keyword evidence="1" id="KW-0472">Membrane</keyword>
<dbReference type="Proteomes" id="UP000056905">
    <property type="component" value="Chromosome"/>
</dbReference>
<feature type="transmembrane region" description="Helical" evidence="1">
    <location>
        <begin position="119"/>
        <end position="143"/>
    </location>
</feature>
<protein>
    <recommendedName>
        <fullName evidence="4">DUF1345 domain-containing protein</fullName>
    </recommendedName>
</protein>
<evidence type="ECO:0000313" key="3">
    <source>
        <dbReference type="Proteomes" id="UP000056905"/>
    </source>
</evidence>
<evidence type="ECO:0008006" key="4">
    <source>
        <dbReference type="Google" id="ProtNLM"/>
    </source>
</evidence>
<accession>A0A0P0NYT2</accession>
<proteinExistence type="predicted"/>
<gene>
    <name evidence="2" type="ORF">AQ619_06575</name>
</gene>
<reference evidence="2 3" key="1">
    <citation type="submission" date="2015-10" db="EMBL/GenBank/DDBJ databases">
        <title>Conservation of the essential genome among Caulobacter and Brevundimonas species.</title>
        <authorList>
            <person name="Scott D."/>
            <person name="Ely B."/>
        </authorList>
    </citation>
    <scope>NUCLEOTIDE SEQUENCE [LARGE SCALE GENOMIC DNA]</scope>
    <source>
        <strain evidence="2 3">CB4</strain>
    </source>
</reference>
<name>A0A0P0NYT2_9CAUL</name>
<keyword evidence="1" id="KW-0812">Transmembrane</keyword>
<dbReference type="OrthoDB" id="64737at2"/>
<dbReference type="KEGG" id="chq:AQ619_06575"/>
<dbReference type="Pfam" id="PF07077">
    <property type="entry name" value="DUF1345"/>
    <property type="match status" value="1"/>
</dbReference>
<dbReference type="AlphaFoldDB" id="A0A0P0NYT2"/>
<keyword evidence="1" id="KW-1133">Transmembrane helix</keyword>
<dbReference type="InterPro" id="IPR009781">
    <property type="entry name" value="DUF1345"/>
</dbReference>
<organism evidence="2 3">
    <name type="scientific">Caulobacter henricii</name>
    <dbReference type="NCBI Taxonomy" id="69395"/>
    <lineage>
        <taxon>Bacteria</taxon>
        <taxon>Pseudomonadati</taxon>
        <taxon>Pseudomonadota</taxon>
        <taxon>Alphaproteobacteria</taxon>
        <taxon>Caulobacterales</taxon>
        <taxon>Caulobacteraceae</taxon>
        <taxon>Caulobacter</taxon>
    </lineage>
</organism>
<evidence type="ECO:0000256" key="1">
    <source>
        <dbReference type="SAM" id="Phobius"/>
    </source>
</evidence>
<sequence>MPKSDRSKPSTHITPPHWRLGAGCLVGLAAWCLAVKLQAPPGSPLLVGWNAAAIAYLALTWRMFLRAEEAEIRIRAARDDEGRSVLMLIVLAAIAVSLAAVVDAMVAARTVQGSAKTFLAVNAGATLVLSWLTLQSVFVPHYAHRHFGDGNRHGGIGFPGEPPSSYMDFVYLAFSVGATFQVSDNTVLTSRLRRLVTAHAATAFAYNTAILALGINIIAGVIGS</sequence>
<dbReference type="EMBL" id="CP013002">
    <property type="protein sequence ID" value="ALL13044.1"/>
    <property type="molecule type" value="Genomic_DNA"/>
</dbReference>
<feature type="transmembrane region" description="Helical" evidence="1">
    <location>
        <begin position="85"/>
        <end position="107"/>
    </location>
</feature>
<feature type="transmembrane region" description="Helical" evidence="1">
    <location>
        <begin position="203"/>
        <end position="222"/>
    </location>
</feature>
<dbReference type="RefSeq" id="WP_062145655.1">
    <property type="nucleotide sequence ID" value="NZ_CP013002.1"/>
</dbReference>
<feature type="transmembrane region" description="Helical" evidence="1">
    <location>
        <begin position="45"/>
        <end position="64"/>
    </location>
</feature>